<name>A0AAV7HTZ4_COTGL</name>
<feature type="compositionally biased region" description="Basic and acidic residues" evidence="1">
    <location>
        <begin position="17"/>
        <end position="45"/>
    </location>
</feature>
<keyword evidence="3" id="KW-1185">Reference proteome</keyword>
<evidence type="ECO:0000256" key="1">
    <source>
        <dbReference type="SAM" id="MobiDB-lite"/>
    </source>
</evidence>
<sequence length="110" mass="12140">MGPRLEYTVAGAAPADDTSRDGAGQRKPPECRKEREIERENESHKTQRHSFSQASVSSLLVTFPLTPERVDPAPGTGKPRQDYYDPWDLLGSIVLTDSTKWTPGMCTHAG</sequence>
<dbReference type="AlphaFoldDB" id="A0AAV7HTZ4"/>
<feature type="region of interest" description="Disordered" evidence="1">
    <location>
        <begin position="1"/>
        <end position="53"/>
    </location>
</feature>
<protein>
    <submittedName>
        <fullName evidence="2">Uncharacterized protein</fullName>
    </submittedName>
</protein>
<gene>
    <name evidence="2" type="ORF">KQX54_016034</name>
</gene>
<accession>A0AAV7HTZ4</accession>
<proteinExistence type="predicted"/>
<dbReference type="Proteomes" id="UP000826195">
    <property type="component" value="Unassembled WGS sequence"/>
</dbReference>
<organism evidence="2 3">
    <name type="scientific">Cotesia glomerata</name>
    <name type="common">Lepidopteran parasitic wasp</name>
    <name type="synonym">Apanteles glomeratus</name>
    <dbReference type="NCBI Taxonomy" id="32391"/>
    <lineage>
        <taxon>Eukaryota</taxon>
        <taxon>Metazoa</taxon>
        <taxon>Ecdysozoa</taxon>
        <taxon>Arthropoda</taxon>
        <taxon>Hexapoda</taxon>
        <taxon>Insecta</taxon>
        <taxon>Pterygota</taxon>
        <taxon>Neoptera</taxon>
        <taxon>Endopterygota</taxon>
        <taxon>Hymenoptera</taxon>
        <taxon>Apocrita</taxon>
        <taxon>Ichneumonoidea</taxon>
        <taxon>Braconidae</taxon>
        <taxon>Microgastrinae</taxon>
        <taxon>Cotesia</taxon>
    </lineage>
</organism>
<reference evidence="2 3" key="1">
    <citation type="journal article" date="2021" name="J. Hered.">
        <title>A chromosome-level genome assembly of the parasitoid wasp, Cotesia glomerata (Hymenoptera: Braconidae).</title>
        <authorList>
            <person name="Pinto B.J."/>
            <person name="Weis J.J."/>
            <person name="Gamble T."/>
            <person name="Ode P.J."/>
            <person name="Paul R."/>
            <person name="Zaspel J.M."/>
        </authorList>
    </citation>
    <scope>NUCLEOTIDE SEQUENCE [LARGE SCALE GENOMIC DNA]</scope>
    <source>
        <strain evidence="2">CgM1</strain>
    </source>
</reference>
<dbReference type="EMBL" id="JAHXZJ010002982">
    <property type="protein sequence ID" value="KAH0535360.1"/>
    <property type="molecule type" value="Genomic_DNA"/>
</dbReference>
<evidence type="ECO:0000313" key="3">
    <source>
        <dbReference type="Proteomes" id="UP000826195"/>
    </source>
</evidence>
<evidence type="ECO:0000313" key="2">
    <source>
        <dbReference type="EMBL" id="KAH0535360.1"/>
    </source>
</evidence>
<comment type="caution">
    <text evidence="2">The sequence shown here is derived from an EMBL/GenBank/DDBJ whole genome shotgun (WGS) entry which is preliminary data.</text>
</comment>